<accession>X1QBP5</accession>
<sequence length="360" mass="41222">GKAYAAPGLREYNKSTPTMVIDPDMAAILTQRKKLKREIFDDYASFEGYTGVETMRFYESRLPFPSIPDIIAAMRYTAYPEDTKAAVQRVFDVYDSDWPIWDWMTIQKLTTEQVEQLYVRGLWEWTPASDELGRLGWTPSGRLSLKDLAYEVPNAMLMIQGGLVQGVSKPDIIKSISKAGIHPSYAEGYYQSILTKPASEDIIAFELRRDPSLSNLSNELLRIGIHDNYHDLYKELAYQIPPVADIITMAVREAFTPSIAARFGQYQDLPPDFVEWAGKKGLSKEWAERYWAAHWSLPSPQQGFEMLHRGVIGMDDLNMLMRALDIMPFWRDKLVEIAYRPLSRVDVRRMFKLGVLDVSG</sequence>
<dbReference type="EMBL" id="BARW01003302">
    <property type="protein sequence ID" value="GAI65643.1"/>
    <property type="molecule type" value="Genomic_DNA"/>
</dbReference>
<comment type="caution">
    <text evidence="1">The sequence shown here is derived from an EMBL/GenBank/DDBJ whole genome shotgun (WGS) entry which is preliminary data.</text>
</comment>
<feature type="non-terminal residue" evidence="1">
    <location>
        <position position="360"/>
    </location>
</feature>
<reference evidence="1" key="1">
    <citation type="journal article" date="2014" name="Front. Microbiol.">
        <title>High frequency of phylogenetically diverse reductive dehalogenase-homologous genes in deep subseafloor sedimentary metagenomes.</title>
        <authorList>
            <person name="Kawai M."/>
            <person name="Futagami T."/>
            <person name="Toyoda A."/>
            <person name="Takaki Y."/>
            <person name="Nishi S."/>
            <person name="Hori S."/>
            <person name="Arai W."/>
            <person name="Tsubouchi T."/>
            <person name="Morono Y."/>
            <person name="Uchiyama I."/>
            <person name="Ito T."/>
            <person name="Fujiyama A."/>
            <person name="Inagaki F."/>
            <person name="Takami H."/>
        </authorList>
    </citation>
    <scope>NUCLEOTIDE SEQUENCE</scope>
    <source>
        <strain evidence="1">Expedition CK06-06</strain>
    </source>
</reference>
<proteinExistence type="predicted"/>
<protein>
    <submittedName>
        <fullName evidence="1">Uncharacterized protein</fullName>
    </submittedName>
</protein>
<feature type="non-terminal residue" evidence="1">
    <location>
        <position position="1"/>
    </location>
</feature>
<organism evidence="1">
    <name type="scientific">marine sediment metagenome</name>
    <dbReference type="NCBI Taxonomy" id="412755"/>
    <lineage>
        <taxon>unclassified sequences</taxon>
        <taxon>metagenomes</taxon>
        <taxon>ecological metagenomes</taxon>
    </lineage>
</organism>
<dbReference type="AlphaFoldDB" id="X1QBP5"/>
<gene>
    <name evidence="1" type="ORF">S12H4_08524</name>
</gene>
<evidence type="ECO:0000313" key="1">
    <source>
        <dbReference type="EMBL" id="GAI65643.1"/>
    </source>
</evidence>
<name>X1QBP5_9ZZZZ</name>